<evidence type="ECO:0000256" key="6">
    <source>
        <dbReference type="ARBA" id="ARBA00022771"/>
    </source>
</evidence>
<proteinExistence type="predicted"/>
<dbReference type="InterPro" id="IPR031127">
    <property type="entry name" value="E3_UB_ligase_RBR"/>
</dbReference>
<feature type="compositionally biased region" description="Polar residues" evidence="9">
    <location>
        <begin position="1"/>
        <end position="18"/>
    </location>
</feature>
<dbReference type="AlphaFoldDB" id="A0A0N5BLK4"/>
<keyword evidence="7" id="KW-0833">Ubl conjugation pathway</keyword>
<evidence type="ECO:0000256" key="5">
    <source>
        <dbReference type="ARBA" id="ARBA00022737"/>
    </source>
</evidence>
<evidence type="ECO:0000256" key="2">
    <source>
        <dbReference type="ARBA" id="ARBA00012251"/>
    </source>
</evidence>
<evidence type="ECO:0000259" key="10">
    <source>
        <dbReference type="PROSITE" id="PS51873"/>
    </source>
</evidence>
<dbReference type="STRING" id="174720.A0A0N5BLK4"/>
<accession>A0A0N5BLK4</accession>
<keyword evidence="4" id="KW-0479">Metal-binding</keyword>
<keyword evidence="5" id="KW-0677">Repeat</keyword>
<evidence type="ECO:0000313" key="11">
    <source>
        <dbReference type="Proteomes" id="UP000046392"/>
    </source>
</evidence>
<dbReference type="GO" id="GO:0016567">
    <property type="term" value="P:protein ubiquitination"/>
    <property type="evidence" value="ECO:0007669"/>
    <property type="project" value="InterPro"/>
</dbReference>
<dbReference type="PANTHER" id="PTHR11685">
    <property type="entry name" value="RBR FAMILY RING FINGER AND IBR DOMAIN-CONTAINING"/>
    <property type="match status" value="1"/>
</dbReference>
<evidence type="ECO:0000256" key="8">
    <source>
        <dbReference type="ARBA" id="ARBA00022833"/>
    </source>
</evidence>
<evidence type="ECO:0000256" key="9">
    <source>
        <dbReference type="SAM" id="MobiDB-lite"/>
    </source>
</evidence>
<dbReference type="GO" id="GO:0008270">
    <property type="term" value="F:zinc ion binding"/>
    <property type="evidence" value="ECO:0007669"/>
    <property type="project" value="UniProtKB-KW"/>
</dbReference>
<dbReference type="InterPro" id="IPR002867">
    <property type="entry name" value="IBR_dom"/>
</dbReference>
<feature type="region of interest" description="Disordered" evidence="9">
    <location>
        <begin position="1"/>
        <end position="20"/>
    </location>
</feature>
<evidence type="ECO:0000256" key="3">
    <source>
        <dbReference type="ARBA" id="ARBA00022679"/>
    </source>
</evidence>
<sequence length="502" mass="59314">MDDSFSSYTSENSQSSGDENYIPNPISKCFLKGMFSDADGIKILNDEDIYFKWISICNIINLMLPISMKSMFHLLKIYKWNIEEIQKEVYDYTPDVFIEKMNINIEEAFGESNLVKTNDKGECSICFFNEYLYKLNCTHTCCLNCWRNYIANKVIDNNDLYFYCIDTECNLMINYSDVVNLITTEGCEESLMNARNTFIRNIARKYADEAENIIRCPNVSCNKNIIYEKNIITGIECQCGGLYCKNCSENFHYPLNCEMIRKFINFHVETNKDELETIQFIISKTRPCPYCKCDIEKYEGCNHMTCKKCKYEFCWQCLGKWQGYNINHDCDITKSQIFQERRSKLEDAQKNEMLNEKYAKYFAKYHDNKVNMNYDDNLKIVIKKVIESFNNFNEKEDFEKKIYKLHRLLIFYRRLAMNIAIFLFFCDDPSLNMTLLECKISISDAFASSISNFLTYELIRTDEKDISKEIVNKTITLFRAISNVFDECENCFKNNYVRFLPV</sequence>
<dbReference type="SUPFAM" id="SSF57850">
    <property type="entry name" value="RING/U-box"/>
    <property type="match status" value="3"/>
</dbReference>
<reference evidence="12" key="1">
    <citation type="submission" date="2017-02" db="UniProtKB">
        <authorList>
            <consortium name="WormBaseParasite"/>
        </authorList>
    </citation>
    <scope>IDENTIFICATION</scope>
</reference>
<dbReference type="GO" id="GO:0061630">
    <property type="term" value="F:ubiquitin protein ligase activity"/>
    <property type="evidence" value="ECO:0007669"/>
    <property type="project" value="UniProtKB-EC"/>
</dbReference>
<dbReference type="PROSITE" id="PS51873">
    <property type="entry name" value="TRIAD"/>
    <property type="match status" value="1"/>
</dbReference>
<organism evidence="11 12">
    <name type="scientific">Strongyloides papillosus</name>
    <name type="common">Intestinal threadworm</name>
    <dbReference type="NCBI Taxonomy" id="174720"/>
    <lineage>
        <taxon>Eukaryota</taxon>
        <taxon>Metazoa</taxon>
        <taxon>Ecdysozoa</taxon>
        <taxon>Nematoda</taxon>
        <taxon>Chromadorea</taxon>
        <taxon>Rhabditida</taxon>
        <taxon>Tylenchina</taxon>
        <taxon>Panagrolaimomorpha</taxon>
        <taxon>Strongyloidoidea</taxon>
        <taxon>Strongyloididae</taxon>
        <taxon>Strongyloides</taxon>
    </lineage>
</organism>
<evidence type="ECO:0000256" key="4">
    <source>
        <dbReference type="ARBA" id="ARBA00022723"/>
    </source>
</evidence>
<evidence type="ECO:0000256" key="7">
    <source>
        <dbReference type="ARBA" id="ARBA00022786"/>
    </source>
</evidence>
<dbReference type="InterPro" id="IPR013083">
    <property type="entry name" value="Znf_RING/FYVE/PHD"/>
</dbReference>
<dbReference type="SMART" id="SM00647">
    <property type="entry name" value="IBR"/>
    <property type="match status" value="2"/>
</dbReference>
<dbReference type="Gene3D" id="3.30.40.10">
    <property type="entry name" value="Zinc/RING finger domain, C3HC4 (zinc finger)"/>
    <property type="match status" value="1"/>
</dbReference>
<keyword evidence="3" id="KW-0808">Transferase</keyword>
<dbReference type="Pfam" id="PF22191">
    <property type="entry name" value="IBR_1"/>
    <property type="match status" value="1"/>
</dbReference>
<keyword evidence="11" id="KW-1185">Reference proteome</keyword>
<feature type="domain" description="RING-type" evidence="10">
    <location>
        <begin position="119"/>
        <end position="344"/>
    </location>
</feature>
<dbReference type="Gene3D" id="1.20.120.1750">
    <property type="match status" value="1"/>
</dbReference>
<dbReference type="EC" id="2.3.2.31" evidence="2"/>
<evidence type="ECO:0000256" key="1">
    <source>
        <dbReference type="ARBA" id="ARBA00001798"/>
    </source>
</evidence>
<dbReference type="InterPro" id="IPR044066">
    <property type="entry name" value="TRIAD_supradom"/>
</dbReference>
<dbReference type="Pfam" id="PF01485">
    <property type="entry name" value="IBR"/>
    <property type="match status" value="1"/>
</dbReference>
<keyword evidence="6" id="KW-0863">Zinc-finger</keyword>
<comment type="catalytic activity">
    <reaction evidence="1">
        <text>[E2 ubiquitin-conjugating enzyme]-S-ubiquitinyl-L-cysteine + [acceptor protein]-L-lysine = [E2 ubiquitin-conjugating enzyme]-L-cysteine + [acceptor protein]-N(6)-ubiquitinyl-L-lysine.</text>
        <dbReference type="EC" id="2.3.2.31"/>
    </reaction>
</comment>
<dbReference type="Proteomes" id="UP000046392">
    <property type="component" value="Unplaced"/>
</dbReference>
<dbReference type="WBParaSite" id="SPAL_0000680000.1">
    <property type="protein sequence ID" value="SPAL_0000680000.1"/>
    <property type="gene ID" value="SPAL_0000680000"/>
</dbReference>
<protein>
    <recommendedName>
        <fullName evidence="2">RBR-type E3 ubiquitin transferase</fullName>
        <ecNumber evidence="2">2.3.2.31</ecNumber>
    </recommendedName>
</protein>
<keyword evidence="8" id="KW-0862">Zinc</keyword>
<evidence type="ECO:0000313" key="12">
    <source>
        <dbReference type="WBParaSite" id="SPAL_0000680000.1"/>
    </source>
</evidence>
<name>A0A0N5BLK4_STREA</name>